<reference evidence="2" key="1">
    <citation type="submission" date="2021-02" db="EMBL/GenBank/DDBJ databases">
        <title>Thiocyanate and organic carbon inputs drive convergent selection for specific autotrophic Afipia and Thiobacillus strains within complex microbiomes.</title>
        <authorList>
            <person name="Huddy R.J."/>
            <person name="Sachdeva R."/>
            <person name="Kadzinga F."/>
            <person name="Kantor R.S."/>
            <person name="Harrison S.T.L."/>
            <person name="Banfield J.F."/>
        </authorList>
    </citation>
    <scope>NUCLEOTIDE SEQUENCE</scope>
    <source>
        <strain evidence="2">SCN18_10_11_15_R4_P_38_20</strain>
    </source>
</reference>
<dbReference type="AlphaFoldDB" id="A0A8J7PZP7"/>
<evidence type="ECO:0000313" key="2">
    <source>
        <dbReference type="EMBL" id="MBN9412621.1"/>
    </source>
</evidence>
<proteinExistence type="predicted"/>
<dbReference type="Gene3D" id="3.40.50.720">
    <property type="entry name" value="NAD(P)-binding Rossmann-like Domain"/>
    <property type="match status" value="1"/>
</dbReference>
<evidence type="ECO:0000313" key="3">
    <source>
        <dbReference type="Proteomes" id="UP000664414"/>
    </source>
</evidence>
<evidence type="ECO:0000259" key="1">
    <source>
        <dbReference type="Pfam" id="PF01370"/>
    </source>
</evidence>
<comment type="caution">
    <text evidence="2">The sequence shown here is derived from an EMBL/GenBank/DDBJ whole genome shotgun (WGS) entry which is preliminary data.</text>
</comment>
<protein>
    <submittedName>
        <fullName evidence="2">NAD(P)-dependent oxidoreductase</fullName>
    </submittedName>
</protein>
<dbReference type="PANTHER" id="PTHR43245:SF13">
    <property type="entry name" value="UDP-D-APIOSE_UDP-D-XYLOSE SYNTHASE 2"/>
    <property type="match status" value="1"/>
</dbReference>
<organism evidence="2 3">
    <name type="scientific">Candidatus Paracaedimonas acanthamoebae</name>
    <dbReference type="NCBI Taxonomy" id="244581"/>
    <lineage>
        <taxon>Bacteria</taxon>
        <taxon>Pseudomonadati</taxon>
        <taxon>Pseudomonadota</taxon>
        <taxon>Alphaproteobacteria</taxon>
        <taxon>Holosporales</taxon>
        <taxon>Caedimonadaceae</taxon>
        <taxon>Candidatus Paracaedimonas</taxon>
    </lineage>
</organism>
<sequence length="290" mass="32965">MKKILLTGANGFIGQAFFHSLKQKYEIFSVVRHKRQEDEQNSHIIECDFTSPIFDHFPSDIDAIVHLAQSNEYRNFPEKAHDIFAVNVASTAALLEWATKEKVKNFILASTGSVYEPYTESLIESISSVPESYYSITKRSAELLCKPYEKFLSICIFRLFFPYGEGQKDKLIPNLIESIQTGKEITLHGTEGMLLCPTYIKDLIDIFDEALMKNWNGIYNLANAELISLKTLCEKIGKILGKQPKFLRGSGTSLKIQPSLKKLENVFDLSNFHSVDNGLKKMLKNDTKIH</sequence>
<dbReference type="InterPro" id="IPR050177">
    <property type="entry name" value="Lipid_A_modif_metabolic_enz"/>
</dbReference>
<dbReference type="InterPro" id="IPR001509">
    <property type="entry name" value="Epimerase_deHydtase"/>
</dbReference>
<dbReference type="CDD" id="cd08946">
    <property type="entry name" value="SDR_e"/>
    <property type="match status" value="1"/>
</dbReference>
<dbReference type="Pfam" id="PF01370">
    <property type="entry name" value="Epimerase"/>
    <property type="match status" value="1"/>
</dbReference>
<accession>A0A8J7PZP7</accession>
<name>A0A8J7PZP7_9PROT</name>
<dbReference type="EMBL" id="JAFKGL010000011">
    <property type="protein sequence ID" value="MBN9412621.1"/>
    <property type="molecule type" value="Genomic_DNA"/>
</dbReference>
<dbReference type="Proteomes" id="UP000664414">
    <property type="component" value="Unassembled WGS sequence"/>
</dbReference>
<dbReference type="PANTHER" id="PTHR43245">
    <property type="entry name" value="BIFUNCTIONAL POLYMYXIN RESISTANCE PROTEIN ARNA"/>
    <property type="match status" value="1"/>
</dbReference>
<feature type="domain" description="NAD-dependent epimerase/dehydratase" evidence="1">
    <location>
        <begin position="4"/>
        <end position="222"/>
    </location>
</feature>
<dbReference type="InterPro" id="IPR036291">
    <property type="entry name" value="NAD(P)-bd_dom_sf"/>
</dbReference>
<dbReference type="SUPFAM" id="SSF51735">
    <property type="entry name" value="NAD(P)-binding Rossmann-fold domains"/>
    <property type="match status" value="1"/>
</dbReference>
<gene>
    <name evidence="2" type="ORF">J0H12_01670</name>
</gene>